<evidence type="ECO:0000313" key="1">
    <source>
        <dbReference type="EMBL" id="KAH8015370.1"/>
    </source>
</evidence>
<organism evidence="1 2">
    <name type="scientific">Sphaerodactylus townsendi</name>
    <dbReference type="NCBI Taxonomy" id="933632"/>
    <lineage>
        <taxon>Eukaryota</taxon>
        <taxon>Metazoa</taxon>
        <taxon>Chordata</taxon>
        <taxon>Craniata</taxon>
        <taxon>Vertebrata</taxon>
        <taxon>Euteleostomi</taxon>
        <taxon>Lepidosauria</taxon>
        <taxon>Squamata</taxon>
        <taxon>Bifurcata</taxon>
        <taxon>Gekkota</taxon>
        <taxon>Sphaerodactylidae</taxon>
        <taxon>Sphaerodactylus</taxon>
    </lineage>
</organism>
<dbReference type="EMBL" id="CM037614">
    <property type="protein sequence ID" value="KAH8015370.1"/>
    <property type="molecule type" value="Genomic_DNA"/>
</dbReference>
<accession>A0ACB8G7B8</accession>
<dbReference type="Proteomes" id="UP000827872">
    <property type="component" value="Linkage Group LG01"/>
</dbReference>
<evidence type="ECO:0000313" key="2">
    <source>
        <dbReference type="Proteomes" id="UP000827872"/>
    </source>
</evidence>
<protein>
    <submittedName>
        <fullName evidence="1">Uncharacterized protein</fullName>
    </submittedName>
</protein>
<proteinExistence type="predicted"/>
<reference evidence="1" key="1">
    <citation type="submission" date="2021-08" db="EMBL/GenBank/DDBJ databases">
        <title>The first chromosome-level gecko genome reveals the dynamic sex chromosomes of Neotropical dwarf geckos (Sphaerodactylidae: Sphaerodactylus).</title>
        <authorList>
            <person name="Pinto B.J."/>
            <person name="Keating S.E."/>
            <person name="Gamble T."/>
        </authorList>
    </citation>
    <scope>NUCLEOTIDE SEQUENCE</scope>
    <source>
        <strain evidence="1">TG3544</strain>
    </source>
</reference>
<gene>
    <name evidence="1" type="ORF">K3G42_003104</name>
</gene>
<name>A0ACB8G7B8_9SAUR</name>
<keyword evidence="2" id="KW-1185">Reference proteome</keyword>
<sequence length="176" mass="18619">MDTKVSVQDGRLTAGNQQRFRGQRQQLCPAGVLIGTMKACFAWNCAQGSPGPPDEEGLPAAAPGPAAAEEEEEEEEEEAAQGAPPAPGAAGPPPAEPPPAPFPPPAPEQLLGRLRQELEDARLFQAQHRRERAKDARSCRGCVRSAVAVEAQLEALRDRLDAAEARLAPPRPDAAP</sequence>
<comment type="caution">
    <text evidence="1">The sequence shown here is derived from an EMBL/GenBank/DDBJ whole genome shotgun (WGS) entry which is preliminary data.</text>
</comment>